<dbReference type="EMBL" id="JABBWG010000451">
    <property type="protein sequence ID" value="KAG1793372.1"/>
    <property type="molecule type" value="Genomic_DNA"/>
</dbReference>
<evidence type="ECO:0000313" key="2">
    <source>
        <dbReference type="EMBL" id="KAG1793372.1"/>
    </source>
</evidence>
<feature type="region of interest" description="Disordered" evidence="1">
    <location>
        <begin position="45"/>
        <end position="67"/>
    </location>
</feature>
<dbReference type="GeneID" id="64631572"/>
<accession>A0A9P7AQ99</accession>
<name>A0A9P7AQ99_9AGAM</name>
<evidence type="ECO:0000256" key="1">
    <source>
        <dbReference type="SAM" id="MobiDB-lite"/>
    </source>
</evidence>
<dbReference type="AlphaFoldDB" id="A0A9P7AQ99"/>
<dbReference type="Proteomes" id="UP000807769">
    <property type="component" value="Unassembled WGS sequence"/>
</dbReference>
<reference evidence="2" key="1">
    <citation type="journal article" date="2020" name="New Phytol.">
        <title>Comparative genomics reveals dynamic genome evolution in host specialist ectomycorrhizal fungi.</title>
        <authorList>
            <person name="Lofgren L.A."/>
            <person name="Nguyen N.H."/>
            <person name="Vilgalys R."/>
            <person name="Ruytinx J."/>
            <person name="Liao H.L."/>
            <person name="Branco S."/>
            <person name="Kuo A."/>
            <person name="LaButti K."/>
            <person name="Lipzen A."/>
            <person name="Andreopoulos W."/>
            <person name="Pangilinan J."/>
            <person name="Riley R."/>
            <person name="Hundley H."/>
            <person name="Na H."/>
            <person name="Barry K."/>
            <person name="Grigoriev I.V."/>
            <person name="Stajich J.E."/>
            <person name="Kennedy P.G."/>
        </authorList>
    </citation>
    <scope>NUCLEOTIDE SEQUENCE</scope>
    <source>
        <strain evidence="2">MN1</strain>
    </source>
</reference>
<comment type="caution">
    <text evidence="2">The sequence shown here is derived from an EMBL/GenBank/DDBJ whole genome shotgun (WGS) entry which is preliminary data.</text>
</comment>
<evidence type="ECO:0000313" key="3">
    <source>
        <dbReference type="Proteomes" id="UP000807769"/>
    </source>
</evidence>
<keyword evidence="3" id="KW-1185">Reference proteome</keyword>
<feature type="region of interest" description="Disordered" evidence="1">
    <location>
        <begin position="1"/>
        <end position="27"/>
    </location>
</feature>
<proteinExistence type="predicted"/>
<sequence>MTGPSSAAFCRSENRGGRRNRDKSGSIRMWETTSFHWMLSCLNSSAKAPPVSPGRESPSNGELKLTC</sequence>
<organism evidence="2 3">
    <name type="scientific">Suillus subaureus</name>
    <dbReference type="NCBI Taxonomy" id="48587"/>
    <lineage>
        <taxon>Eukaryota</taxon>
        <taxon>Fungi</taxon>
        <taxon>Dikarya</taxon>
        <taxon>Basidiomycota</taxon>
        <taxon>Agaricomycotina</taxon>
        <taxon>Agaricomycetes</taxon>
        <taxon>Agaricomycetidae</taxon>
        <taxon>Boletales</taxon>
        <taxon>Suillineae</taxon>
        <taxon>Suillaceae</taxon>
        <taxon>Suillus</taxon>
    </lineage>
</organism>
<gene>
    <name evidence="2" type="ORF">BJ212DRAFT_1415697</name>
</gene>
<dbReference type="RefSeq" id="XP_041184988.1">
    <property type="nucleotide sequence ID" value="XM_041337556.1"/>
</dbReference>
<protein>
    <submittedName>
        <fullName evidence="2">Uncharacterized protein</fullName>
    </submittedName>
</protein>